<sequence>MAIDILVTKGAVTASLATGYTLSKLLSDIISNYGSTDIRSAGIENWGYRFKYVTNSSKDGFDIYLLTYNSKGRLADTKKIKSERYKAILI</sequence>
<evidence type="ECO:0000313" key="1">
    <source>
        <dbReference type="EMBL" id="MEQ2592353.1"/>
    </source>
</evidence>
<dbReference type="EMBL" id="JBBNGJ010000003">
    <property type="protein sequence ID" value="MEQ2592353.1"/>
    <property type="molecule type" value="Genomic_DNA"/>
</dbReference>
<dbReference type="Proteomes" id="UP001494672">
    <property type="component" value="Unassembled WGS sequence"/>
</dbReference>
<protein>
    <submittedName>
        <fullName evidence="1">Uncharacterized protein</fullName>
    </submittedName>
</protein>
<comment type="caution">
    <text evidence="1">The sequence shown here is derived from an EMBL/GenBank/DDBJ whole genome shotgun (WGS) entry which is preliminary data.</text>
</comment>
<accession>A0ABV1I803</accession>
<dbReference type="RefSeq" id="WP_156332960.1">
    <property type="nucleotide sequence ID" value="NZ_JBBNGJ010000003.1"/>
</dbReference>
<name>A0ABV1I803_9FIRM</name>
<organism evidence="1 2">
    <name type="scientific">Coprococcus aceti</name>
    <dbReference type="NCBI Taxonomy" id="2981786"/>
    <lineage>
        <taxon>Bacteria</taxon>
        <taxon>Bacillati</taxon>
        <taxon>Bacillota</taxon>
        <taxon>Clostridia</taxon>
        <taxon>Lachnospirales</taxon>
        <taxon>Lachnospiraceae</taxon>
        <taxon>Coprococcus</taxon>
    </lineage>
</organism>
<reference evidence="1 2" key="1">
    <citation type="submission" date="2024-04" db="EMBL/GenBank/DDBJ databases">
        <title>Human intestinal bacterial collection.</title>
        <authorList>
            <person name="Pauvert C."/>
            <person name="Hitch T.C.A."/>
            <person name="Clavel T."/>
        </authorList>
    </citation>
    <scope>NUCLEOTIDE SEQUENCE [LARGE SCALE GENOMIC DNA]</scope>
    <source>
        <strain evidence="1 2">CLA-AA-H181</strain>
    </source>
</reference>
<keyword evidence="2" id="KW-1185">Reference proteome</keyword>
<evidence type="ECO:0000313" key="2">
    <source>
        <dbReference type="Proteomes" id="UP001494672"/>
    </source>
</evidence>
<proteinExistence type="predicted"/>
<gene>
    <name evidence="1" type="ORF">AAAU18_05425</name>
</gene>